<evidence type="ECO:0000313" key="13">
    <source>
        <dbReference type="EMBL" id="TPX52385.1"/>
    </source>
</evidence>
<dbReference type="EMBL" id="QEAN01000037">
    <property type="protein sequence ID" value="TPX52385.1"/>
    <property type="molecule type" value="Genomic_DNA"/>
</dbReference>
<evidence type="ECO:0000256" key="5">
    <source>
        <dbReference type="ARBA" id="ARBA00022801"/>
    </source>
</evidence>
<dbReference type="InterPro" id="IPR047533">
    <property type="entry name" value="RecA-like_PEX6_r2"/>
</dbReference>
<dbReference type="FunFam" id="1.10.8.60:FF:000039">
    <property type="entry name" value="peroxisome biogenesis factor 6"/>
    <property type="match status" value="1"/>
</dbReference>
<dbReference type="GO" id="GO:0016558">
    <property type="term" value="P:protein import into peroxisome matrix"/>
    <property type="evidence" value="ECO:0007669"/>
    <property type="project" value="TreeGrafter"/>
</dbReference>
<feature type="domain" description="AAA+ ATPase" evidence="12">
    <location>
        <begin position="546"/>
        <end position="685"/>
    </location>
</feature>
<comment type="subcellular location">
    <subcellularLocation>
        <location evidence="1">Membrane</location>
    </subcellularLocation>
</comment>
<organism evidence="13 14">
    <name type="scientific">Synchytrium endobioticum</name>
    <dbReference type="NCBI Taxonomy" id="286115"/>
    <lineage>
        <taxon>Eukaryota</taxon>
        <taxon>Fungi</taxon>
        <taxon>Fungi incertae sedis</taxon>
        <taxon>Chytridiomycota</taxon>
        <taxon>Chytridiomycota incertae sedis</taxon>
        <taxon>Chytridiomycetes</taxon>
        <taxon>Synchytriales</taxon>
        <taxon>Synchytriaceae</taxon>
        <taxon>Synchytrium</taxon>
    </lineage>
</organism>
<evidence type="ECO:0000256" key="10">
    <source>
        <dbReference type="ARBA" id="ARBA00048778"/>
    </source>
</evidence>
<gene>
    <name evidence="13" type="ORF">SeMB42_g01448</name>
</gene>
<keyword evidence="3" id="KW-0962">Peroxisome biogenesis</keyword>
<evidence type="ECO:0000313" key="14">
    <source>
        <dbReference type="Proteomes" id="UP000317494"/>
    </source>
</evidence>
<evidence type="ECO:0000256" key="6">
    <source>
        <dbReference type="ARBA" id="ARBA00022840"/>
    </source>
</evidence>
<evidence type="ECO:0000256" key="7">
    <source>
        <dbReference type="ARBA" id="ARBA00023136"/>
    </source>
</evidence>
<evidence type="ECO:0000256" key="3">
    <source>
        <dbReference type="ARBA" id="ARBA00022593"/>
    </source>
</evidence>
<evidence type="ECO:0000256" key="1">
    <source>
        <dbReference type="ARBA" id="ARBA00004370"/>
    </source>
</evidence>
<proteinExistence type="inferred from homology"/>
<dbReference type="AlphaFoldDB" id="A0A507DMC3"/>
<evidence type="ECO:0000256" key="8">
    <source>
        <dbReference type="ARBA" id="ARBA00034811"/>
    </source>
</evidence>
<dbReference type="GO" id="GO:0016887">
    <property type="term" value="F:ATP hydrolysis activity"/>
    <property type="evidence" value="ECO:0007669"/>
    <property type="project" value="InterPro"/>
</dbReference>
<evidence type="ECO:0000256" key="4">
    <source>
        <dbReference type="ARBA" id="ARBA00022741"/>
    </source>
</evidence>
<feature type="domain" description="AAA+ ATPase" evidence="12">
    <location>
        <begin position="824"/>
        <end position="964"/>
    </location>
</feature>
<evidence type="ECO:0000256" key="11">
    <source>
        <dbReference type="SAM" id="MobiDB-lite"/>
    </source>
</evidence>
<dbReference type="Gene3D" id="1.10.8.60">
    <property type="match status" value="2"/>
</dbReference>
<dbReference type="STRING" id="286115.A0A507DMC3"/>
<dbReference type="GO" id="GO:0005778">
    <property type="term" value="C:peroxisomal membrane"/>
    <property type="evidence" value="ECO:0007669"/>
    <property type="project" value="TreeGrafter"/>
</dbReference>
<dbReference type="InterPro" id="IPR003593">
    <property type="entry name" value="AAA+_ATPase"/>
</dbReference>
<evidence type="ECO:0000256" key="2">
    <source>
        <dbReference type="ARBA" id="ARBA00006914"/>
    </source>
</evidence>
<dbReference type="InterPro" id="IPR027417">
    <property type="entry name" value="P-loop_NTPase"/>
</dbReference>
<dbReference type="InterPro" id="IPR056995">
    <property type="entry name" value="PEX6_4th_dom"/>
</dbReference>
<dbReference type="PANTHER" id="PTHR23077">
    <property type="entry name" value="AAA-FAMILY ATPASE"/>
    <property type="match status" value="1"/>
</dbReference>
<dbReference type="Pfam" id="PF00004">
    <property type="entry name" value="AAA"/>
    <property type="match status" value="2"/>
</dbReference>
<dbReference type="CDD" id="cd19527">
    <property type="entry name" value="RecA-like_PEX6_r2"/>
    <property type="match status" value="1"/>
</dbReference>
<comment type="caution">
    <text evidence="13">The sequence shown here is derived from an EMBL/GenBank/DDBJ whole genome shotgun (WGS) entry which is preliminary data.</text>
</comment>
<keyword evidence="7" id="KW-0472">Membrane</keyword>
<dbReference type="Gene3D" id="3.40.50.300">
    <property type="entry name" value="P-loop containing nucleotide triphosphate hydrolases"/>
    <property type="match status" value="2"/>
</dbReference>
<dbReference type="Pfam" id="PF23315">
    <property type="entry name" value="PEX6_4th"/>
    <property type="match status" value="1"/>
</dbReference>
<dbReference type="InterPro" id="IPR050168">
    <property type="entry name" value="AAA_ATPase_domain"/>
</dbReference>
<dbReference type="SUPFAM" id="SSF52540">
    <property type="entry name" value="P-loop containing nucleoside triphosphate hydrolases"/>
    <property type="match status" value="2"/>
</dbReference>
<accession>A0A507DMC3</accession>
<comment type="similarity">
    <text evidence="2">Belongs to the AAA ATPase family.</text>
</comment>
<dbReference type="InterPro" id="IPR003960">
    <property type="entry name" value="ATPase_AAA_CS"/>
</dbReference>
<sequence length="1188" mass="127751">MQSRPKVQLAYDVPSDDVVYVTKHCWDALVLRGAQLIPARRAGPPSAQIIVSLSLSLARRPSFMPCTATHAVQTENEWPDTISAYACQLPPNAHPNAPLCLIPLEFLRNHAVSGHELLYENIDVDPVPLFELDQVILGALDEDSYKQATDDSTVISSYLAATQIIARQSSLLNIPASSPSGPTLHRYRTLSALPLLQGLVTLRTRIIISNASALGPQSSGHQLSTPRSELDIASFLNTRLVTGEVAAGEDGLRYPPNSTAGKTQTAALNINAEPLARPIPLSMIFPTPPKDEDDEIRIIVPLLVLADIGVFSGSWALVSSPPSSTSSSRLCRIYGIPVPPNSDHVPRKAYLPPSLFFNLGSPAEITLCAPSVTTDSFPAPTAANVTLARVSSPVSNDDKGLDAALDALKKWFENAVRVVCDGDILTLVIDEEEKRFKILMEDDVDSDNATLPFDSTDDTRQVAFFKVTKACAQNSKVPFASVRIHPSETKLLQQGVVNSKIPPSIHRYMDADTTPPPPPARTDPAFTSLKLLMAVSLLPATALLDLGCSILLHGPRGVGKRALASAAADVLGIHIMIVSCFDLVGDSESKTEAALERVFDRAEVAVPCALVLRNVEALAKRSEVVETGQEPKIASVLAACLKRAGRVLETQGFPLLVIGTASDPGKMPTPIRTAFRHEIQVESPAEAARLSILRNILRDVPVGPDTDLQTLAEQTAALNARDLKDLVSRAAASSVVRVTETLEKSGRFASDDDLARTGVVIIGKDFEMALGKARAVHSDSIGAPKIPNVSWDDVGGLAHVKRTVLDTIQLPLEHPELFAGGVKKRSGILLYGPPGTGKTLMAKAVATTLSLNFLSVKGPELLNMYIGESEANVRKVFQKARDARPCVVFFDELDSVAPKRGAKADSGGVMDRIVSQLLAELDSIGGGAGGDVFMIGATNRPDLLDSALLRPGRFDKLLYLGVASDRHNQVKLLQALTRKFKLAPDLDLHKVAQGCPFNYTGADFYALCSDAMLKAMVRKIEAVDKKIADLDANPLPNHPHPITAAYFFDRLSIVDDVTVIVNTTDFEAAQKELTPSVSIAELQRYEQLRRQFAGTPTMHEGGDTKIFSMIDDRAASTNIKRNDSVIANDHNSIMTCSTNSNGSNVDESSSTLLPPAVSVRSDQESDDEFFVANSNPDQDVKGKSIAAS</sequence>
<evidence type="ECO:0000259" key="12">
    <source>
        <dbReference type="SMART" id="SM00382"/>
    </source>
</evidence>
<dbReference type="GO" id="GO:0005829">
    <property type="term" value="C:cytosol"/>
    <property type="evidence" value="ECO:0007669"/>
    <property type="project" value="TreeGrafter"/>
</dbReference>
<dbReference type="SMART" id="SM00382">
    <property type="entry name" value="AAA"/>
    <property type="match status" value="2"/>
</dbReference>
<keyword evidence="5" id="KW-0378">Hydrolase</keyword>
<name>A0A507DMC3_9FUNG</name>
<dbReference type="PROSITE" id="PS00674">
    <property type="entry name" value="AAA"/>
    <property type="match status" value="1"/>
</dbReference>
<reference evidence="13 14" key="1">
    <citation type="journal article" date="2019" name="Sci. Rep.">
        <title>Comparative genomics of chytrid fungi reveal insights into the obligate biotrophic and pathogenic lifestyle of Synchytrium endobioticum.</title>
        <authorList>
            <person name="van de Vossenberg B.T.L.H."/>
            <person name="Warris S."/>
            <person name="Nguyen H.D.T."/>
            <person name="van Gent-Pelzer M.P.E."/>
            <person name="Joly D.L."/>
            <person name="van de Geest H.C."/>
            <person name="Bonants P.J.M."/>
            <person name="Smith D.S."/>
            <person name="Levesque C.A."/>
            <person name="van der Lee T.A.J."/>
        </authorList>
    </citation>
    <scope>NUCLEOTIDE SEQUENCE [LARGE SCALE GENOMIC DNA]</scope>
    <source>
        <strain evidence="13 14">MB42</strain>
    </source>
</reference>
<dbReference type="PANTHER" id="PTHR23077:SF9">
    <property type="entry name" value="PEROXISOMAL ATPASE PEX6"/>
    <property type="match status" value="1"/>
</dbReference>
<keyword evidence="14" id="KW-1185">Reference proteome</keyword>
<comment type="catalytic activity">
    <reaction evidence="10">
        <text>ATP + H2O = ADP + phosphate + H(+)</text>
        <dbReference type="Rhea" id="RHEA:13065"/>
        <dbReference type="ChEBI" id="CHEBI:15377"/>
        <dbReference type="ChEBI" id="CHEBI:15378"/>
        <dbReference type="ChEBI" id="CHEBI:30616"/>
        <dbReference type="ChEBI" id="CHEBI:43474"/>
        <dbReference type="ChEBI" id="CHEBI:456216"/>
    </reaction>
    <physiologicalReaction direction="left-to-right" evidence="10">
        <dbReference type="Rhea" id="RHEA:13066"/>
    </physiologicalReaction>
</comment>
<keyword evidence="6" id="KW-0067">ATP-binding</keyword>
<keyword evidence="4" id="KW-0547">Nucleotide-binding</keyword>
<evidence type="ECO:0000256" key="9">
    <source>
        <dbReference type="ARBA" id="ARBA00034920"/>
    </source>
</evidence>
<feature type="region of interest" description="Disordered" evidence="11">
    <location>
        <begin position="1137"/>
        <end position="1188"/>
    </location>
</feature>
<dbReference type="GO" id="GO:0005524">
    <property type="term" value="F:ATP binding"/>
    <property type="evidence" value="ECO:0007669"/>
    <property type="project" value="UniProtKB-KW"/>
</dbReference>
<protein>
    <recommendedName>
        <fullName evidence="8">Peroxisomal ATPase PEX6</fullName>
    </recommendedName>
    <alternativeName>
        <fullName evidence="9">Peroxin-6</fullName>
    </alternativeName>
</protein>
<dbReference type="VEuPathDB" id="FungiDB:SeMB42_g01448"/>
<dbReference type="FunFam" id="3.40.50.300:FF:000109">
    <property type="entry name" value="Peroxisomal biogenesis factor 6"/>
    <property type="match status" value="1"/>
</dbReference>
<dbReference type="InterPro" id="IPR003959">
    <property type="entry name" value="ATPase_AAA_core"/>
</dbReference>
<dbReference type="Proteomes" id="UP000317494">
    <property type="component" value="Unassembled WGS sequence"/>
</dbReference>
<feature type="compositionally biased region" description="Polar residues" evidence="11">
    <location>
        <begin position="1137"/>
        <end position="1152"/>
    </location>
</feature>